<reference evidence="10" key="1">
    <citation type="journal article" date="2019" name="Int. J. Syst. Evol. Microbiol.">
        <title>The Global Catalogue of Microorganisms (GCM) 10K type strain sequencing project: providing services to taxonomists for standard genome sequencing and annotation.</title>
        <authorList>
            <consortium name="The Broad Institute Genomics Platform"/>
            <consortium name="The Broad Institute Genome Sequencing Center for Infectious Disease"/>
            <person name="Wu L."/>
            <person name="Ma J."/>
        </authorList>
    </citation>
    <scope>NUCLEOTIDE SEQUENCE [LARGE SCALE GENOMIC DNA]</scope>
    <source>
        <strain evidence="10">KCTC 42423</strain>
    </source>
</reference>
<keyword evidence="6" id="KW-0472">Membrane</keyword>
<dbReference type="SUPFAM" id="SSF56935">
    <property type="entry name" value="Porins"/>
    <property type="match status" value="1"/>
</dbReference>
<keyword evidence="3" id="KW-1134">Transmembrane beta strand</keyword>
<dbReference type="PANTHER" id="PTHR30069">
    <property type="entry name" value="TONB-DEPENDENT OUTER MEMBRANE RECEPTOR"/>
    <property type="match status" value="1"/>
</dbReference>
<evidence type="ECO:0000256" key="8">
    <source>
        <dbReference type="SAM" id="SignalP"/>
    </source>
</evidence>
<keyword evidence="4" id="KW-0812">Transmembrane</keyword>
<dbReference type="InterPro" id="IPR008969">
    <property type="entry name" value="CarboxyPept-like_regulatory"/>
</dbReference>
<comment type="subcellular location">
    <subcellularLocation>
        <location evidence="1">Cell outer membrane</location>
        <topology evidence="1">Multi-pass membrane protein</topology>
    </subcellularLocation>
</comment>
<evidence type="ECO:0000256" key="3">
    <source>
        <dbReference type="ARBA" id="ARBA00022452"/>
    </source>
</evidence>
<dbReference type="Gene3D" id="2.40.170.20">
    <property type="entry name" value="TonB-dependent receptor, beta-barrel domain"/>
    <property type="match status" value="1"/>
</dbReference>
<evidence type="ECO:0000256" key="2">
    <source>
        <dbReference type="ARBA" id="ARBA00022448"/>
    </source>
</evidence>
<comment type="caution">
    <text evidence="9">The sequence shown here is derived from an EMBL/GenBank/DDBJ whole genome shotgun (WGS) entry which is preliminary data.</text>
</comment>
<evidence type="ECO:0000256" key="6">
    <source>
        <dbReference type="ARBA" id="ARBA00023136"/>
    </source>
</evidence>
<accession>A0ABW5NCK4</accession>
<keyword evidence="5 8" id="KW-0732">Signal</keyword>
<dbReference type="Pfam" id="PF13715">
    <property type="entry name" value="CarbopepD_reg_2"/>
    <property type="match status" value="1"/>
</dbReference>
<evidence type="ECO:0000256" key="7">
    <source>
        <dbReference type="ARBA" id="ARBA00023237"/>
    </source>
</evidence>
<protein>
    <submittedName>
        <fullName evidence="9">Carboxypeptidase-like regulatory domain-containing protein</fullName>
    </submittedName>
</protein>
<evidence type="ECO:0000256" key="1">
    <source>
        <dbReference type="ARBA" id="ARBA00004571"/>
    </source>
</evidence>
<evidence type="ECO:0000313" key="9">
    <source>
        <dbReference type="EMBL" id="MFD2593083.1"/>
    </source>
</evidence>
<feature type="signal peptide" evidence="8">
    <location>
        <begin position="1"/>
        <end position="22"/>
    </location>
</feature>
<dbReference type="InterPro" id="IPR039426">
    <property type="entry name" value="TonB-dep_rcpt-like"/>
</dbReference>
<dbReference type="PANTHER" id="PTHR30069:SF29">
    <property type="entry name" value="HEMOGLOBIN AND HEMOGLOBIN-HAPTOGLOBIN-BINDING PROTEIN 1-RELATED"/>
    <property type="match status" value="1"/>
</dbReference>
<keyword evidence="7" id="KW-0998">Cell outer membrane</keyword>
<dbReference type="InterPro" id="IPR036942">
    <property type="entry name" value="Beta-barrel_TonB_sf"/>
</dbReference>
<dbReference type="RefSeq" id="WP_378255286.1">
    <property type="nucleotide sequence ID" value="NZ_JBHSJV010000001.1"/>
</dbReference>
<proteinExistence type="predicted"/>
<keyword evidence="10" id="KW-1185">Reference proteome</keyword>
<dbReference type="Proteomes" id="UP001597459">
    <property type="component" value="Unassembled WGS sequence"/>
</dbReference>
<name>A0ABW5NCK4_9FLAO</name>
<sequence length="781" mass="87582">MNIKAFFLYVLLFALAPYCVFSQELTQNIKGTIIDEVTQTPLPFATVVLVGTDPVIGTTSDIDGQFLFEDIPVKRYDIQASYVGYEPVIIPEVLVTRAKEVVLTFKLREMAASLDEVVIKPRIQKEKALNAMATVSARMLSVEDANKYAGGFDDPARLASAFAGVASSVSSNAIVIRGNAPKFLQWKIEGIEIPNPNHFADLNSFGGGGLSALSSNLLANSDFFTGAFPAEYNNALSGVFDIRMRSGNSGKHEHSVQLGLIGIDVASEGPLSKNSKASYLFNYRYSTLSLISPILPEGTEGINYQDLAFKFKFPTKKAGTFSLWGIGLIDKSGNEIEEVVADRQYYDDIENEDARQYMGAAGINHKIMLSDKSFLNSTLAITNNGLDIETDRLNNAQHLVPQSTIDNRYYNIVFKSFIKTKFSKKHANKTGVTATRMTYDLSLKDAQNTGDPLNTIVSENGSSNLLAFFSNSKFSAQNFTLNLGINAQYFTLNDNYTIEPRVGLAYQLHKNHELSIGYGLHSRLEPINFYFIKPQTANAAVTNKELDFTKAHHFILGYDWNINEHLHLKIEPYYQLLYDIPSIENSSYSLLNLQNDWFITDTFTNSGEGKNYGVDVTLERYLDNGLYYMFTGSIFESKYKTDLNEWYNTRFNKGYLVNALIGKEFPMGKTKQNILGVNLRVGLQGGERHSLVDEEASLNAEKVIYDETTPFTEQVDPSLVSHITVNYTWNKKKSSQQLSLKIINANKSEEFFGHRYNFKHQTVDEQNETIMIPNISYKLSF</sequence>
<dbReference type="Gene3D" id="2.60.40.1120">
    <property type="entry name" value="Carboxypeptidase-like, regulatory domain"/>
    <property type="match status" value="1"/>
</dbReference>
<keyword evidence="2" id="KW-0813">Transport</keyword>
<gene>
    <name evidence="9" type="ORF">ACFSTE_19755</name>
</gene>
<feature type="chain" id="PRO_5045498150" evidence="8">
    <location>
        <begin position="23"/>
        <end position="781"/>
    </location>
</feature>
<evidence type="ECO:0000256" key="5">
    <source>
        <dbReference type="ARBA" id="ARBA00022729"/>
    </source>
</evidence>
<organism evidence="9 10">
    <name type="scientific">Aquimarina hainanensis</name>
    <dbReference type="NCBI Taxonomy" id="1578017"/>
    <lineage>
        <taxon>Bacteria</taxon>
        <taxon>Pseudomonadati</taxon>
        <taxon>Bacteroidota</taxon>
        <taxon>Flavobacteriia</taxon>
        <taxon>Flavobacteriales</taxon>
        <taxon>Flavobacteriaceae</taxon>
        <taxon>Aquimarina</taxon>
    </lineage>
</organism>
<evidence type="ECO:0000256" key="4">
    <source>
        <dbReference type="ARBA" id="ARBA00022692"/>
    </source>
</evidence>
<dbReference type="EMBL" id="JBHULX010000039">
    <property type="protein sequence ID" value="MFD2593083.1"/>
    <property type="molecule type" value="Genomic_DNA"/>
</dbReference>
<evidence type="ECO:0000313" key="10">
    <source>
        <dbReference type="Proteomes" id="UP001597459"/>
    </source>
</evidence>
<dbReference type="SUPFAM" id="SSF49464">
    <property type="entry name" value="Carboxypeptidase regulatory domain-like"/>
    <property type="match status" value="1"/>
</dbReference>